<keyword evidence="2" id="KW-0808">Transferase</keyword>
<dbReference type="SUPFAM" id="SSF57850">
    <property type="entry name" value="RING/U-box"/>
    <property type="match status" value="1"/>
</dbReference>
<keyword evidence="3" id="KW-0479">Metal-binding</keyword>
<evidence type="ECO:0000313" key="10">
    <source>
        <dbReference type="EMBL" id="KAF4126821.1"/>
    </source>
</evidence>
<feature type="domain" description="RING-type" evidence="9">
    <location>
        <begin position="323"/>
        <end position="617"/>
    </location>
</feature>
<feature type="region of interest" description="Disordered" evidence="8">
    <location>
        <begin position="1"/>
        <end position="32"/>
    </location>
</feature>
<organism evidence="10 11">
    <name type="scientific">Geosmithia morbida</name>
    <dbReference type="NCBI Taxonomy" id="1094350"/>
    <lineage>
        <taxon>Eukaryota</taxon>
        <taxon>Fungi</taxon>
        <taxon>Dikarya</taxon>
        <taxon>Ascomycota</taxon>
        <taxon>Pezizomycotina</taxon>
        <taxon>Sordariomycetes</taxon>
        <taxon>Hypocreomycetidae</taxon>
        <taxon>Hypocreales</taxon>
        <taxon>Bionectriaceae</taxon>
        <taxon>Geosmithia</taxon>
    </lineage>
</organism>
<evidence type="ECO:0000256" key="5">
    <source>
        <dbReference type="ARBA" id="ARBA00022771"/>
    </source>
</evidence>
<dbReference type="GO" id="GO:0008270">
    <property type="term" value="F:zinc ion binding"/>
    <property type="evidence" value="ECO:0007669"/>
    <property type="project" value="UniProtKB-KW"/>
</dbReference>
<evidence type="ECO:0000256" key="2">
    <source>
        <dbReference type="ARBA" id="ARBA00022679"/>
    </source>
</evidence>
<protein>
    <submittedName>
        <fullName evidence="10">IBR domain</fullName>
    </submittedName>
</protein>
<name>A0A9P4Z3G5_9HYPO</name>
<gene>
    <name evidence="10" type="ORF">GMORB2_0558</name>
</gene>
<dbReference type="RefSeq" id="XP_035325473.1">
    <property type="nucleotide sequence ID" value="XM_035462543.1"/>
</dbReference>
<dbReference type="Gene3D" id="1.20.120.1750">
    <property type="match status" value="1"/>
</dbReference>
<comment type="caution">
    <text evidence="10">The sequence shown here is derived from an EMBL/GenBank/DDBJ whole genome shotgun (WGS) entry which is preliminary data.</text>
</comment>
<keyword evidence="4" id="KW-0677">Repeat</keyword>
<dbReference type="CDD" id="cd16630">
    <property type="entry name" value="RING-HC_RBR_RNF216"/>
    <property type="match status" value="1"/>
</dbReference>
<evidence type="ECO:0000256" key="1">
    <source>
        <dbReference type="ARBA" id="ARBA00004906"/>
    </source>
</evidence>
<dbReference type="Pfam" id="PF26200">
    <property type="entry name" value="Rcat_RNF216"/>
    <property type="match status" value="1"/>
</dbReference>
<reference evidence="10" key="1">
    <citation type="submission" date="2020-03" db="EMBL/GenBank/DDBJ databases">
        <title>Site-based positive gene gene selection in Geosmithia morbida across the United States reveals a broad range of putative effectors and factors for local host and environmental adapation.</title>
        <authorList>
            <person name="Onufrak A."/>
            <person name="Murdoch R.W."/>
            <person name="Gazis R."/>
            <person name="Huff M."/>
            <person name="Staton M."/>
            <person name="Klingeman W."/>
            <person name="Hadziabdic D."/>
        </authorList>
    </citation>
    <scope>NUCLEOTIDE SEQUENCE</scope>
    <source>
        <strain evidence="10">1262</strain>
    </source>
</reference>
<dbReference type="Proteomes" id="UP000749293">
    <property type="component" value="Unassembled WGS sequence"/>
</dbReference>
<dbReference type="GeneID" id="55966788"/>
<dbReference type="PANTHER" id="PTHR22770:SF42">
    <property type="entry name" value="FINGER PROTEIN (ZIN), PUTATIVE (AFU_ORTHOLOGUE AFUA_4G03910)-RELATED"/>
    <property type="match status" value="1"/>
</dbReference>
<dbReference type="InterPro" id="IPR047544">
    <property type="entry name" value="RING-HC_RBR_RNF216"/>
</dbReference>
<evidence type="ECO:0000256" key="4">
    <source>
        <dbReference type="ARBA" id="ARBA00022737"/>
    </source>
</evidence>
<feature type="compositionally biased region" description="Acidic residues" evidence="8">
    <location>
        <begin position="133"/>
        <end position="151"/>
    </location>
</feature>
<dbReference type="PANTHER" id="PTHR22770">
    <property type="entry name" value="UBIQUITIN CONJUGATING ENZYME 7 INTERACTING PROTEIN-RELATED"/>
    <property type="match status" value="1"/>
</dbReference>
<dbReference type="PROSITE" id="PS51873">
    <property type="entry name" value="TRIAD"/>
    <property type="match status" value="1"/>
</dbReference>
<evidence type="ECO:0000256" key="6">
    <source>
        <dbReference type="ARBA" id="ARBA00022786"/>
    </source>
</evidence>
<dbReference type="CDD" id="cd20353">
    <property type="entry name" value="Rcat_RBR_RNF216"/>
    <property type="match status" value="1"/>
</dbReference>
<dbReference type="AlphaFoldDB" id="A0A9P4Z3G5"/>
<evidence type="ECO:0000256" key="8">
    <source>
        <dbReference type="SAM" id="MobiDB-lite"/>
    </source>
</evidence>
<feature type="compositionally biased region" description="Basic residues" evidence="8">
    <location>
        <begin position="160"/>
        <end position="169"/>
    </location>
</feature>
<dbReference type="Pfam" id="PF26112">
    <property type="entry name" value="UBA_RNF216"/>
    <property type="match status" value="1"/>
</dbReference>
<dbReference type="InterPro" id="IPR044066">
    <property type="entry name" value="TRIAD_supradom"/>
</dbReference>
<evidence type="ECO:0000256" key="7">
    <source>
        <dbReference type="ARBA" id="ARBA00022833"/>
    </source>
</evidence>
<keyword evidence="11" id="KW-1185">Reference proteome</keyword>
<sequence>MVFSGLLTTGDSNKPSGNRPRAKTSSSSATSDLLPLPGFIHDESQLPCLPPERPNLRELNESLEALAAAFPDIQIEVFRELLSSFDGESRLALVADALLKNRVTWVKGRWKVADRTADGRGGLDLSSNNHNDDYDDDDDDDDDGRNEEDGDKGDKDGGRHGHGHGHGHGHATPAETVPRNERFRSSEYVQAVQTLGYQEFKGLSKSTINAVLAESNYSYLEARPTLVTLSSKSWRFAISAFLLRRKPVTGGDAVESHPLVTWRSSGQGSIYPALRATGNAELDRELFTRLIAPIRAKERAERDEKDSQLAAELNLDEAEAAEATHECACCFMAGTFEQFTHCNREGHMICFRCVRHSVNEAVFGQGWQSSIDHATGTLRCMAVDGSGCEGGRISRSHMRRAMRGEKKGGEILRRLDQRLAEHSLAATRLPLVRCPFCSYAEVDDVYMPLREQRMRVRVDSVINLVLVVLCVGVTPFLLPLVVLSSLLCLVVSSQQTLGHYLRAEWRSALGRRRRHRRGQRFVCQSPDCRRASCLSCGKSWVDVHVCHESSLMALRTQVEQAMSMAVKRVCPRCSTSFVKNSGCNKLTCPCGYKMCYVCRADLTDQGYRHFCDHFRPDGDPRPCADCDRCNLWESEDTDKVLREAREDAERRWKAAEARELSGADKAFLETGVASDDAGHGLVESVLLRGKLPTLSQVLDVVVDVIFV</sequence>
<keyword evidence="6" id="KW-0833">Ubl conjugation pathway</keyword>
<feature type="region of interest" description="Disordered" evidence="8">
    <location>
        <begin position="117"/>
        <end position="178"/>
    </location>
</feature>
<proteinExistence type="predicted"/>
<dbReference type="GO" id="GO:0016740">
    <property type="term" value="F:transferase activity"/>
    <property type="evidence" value="ECO:0007669"/>
    <property type="project" value="UniProtKB-KW"/>
</dbReference>
<dbReference type="InterPro" id="IPR051628">
    <property type="entry name" value="LUBAC_E3_Ligases"/>
</dbReference>
<keyword evidence="5" id="KW-0863">Zinc-finger</keyword>
<accession>A0A9P4Z3G5</accession>
<keyword evidence="7" id="KW-0862">Zinc</keyword>
<evidence type="ECO:0000256" key="3">
    <source>
        <dbReference type="ARBA" id="ARBA00022723"/>
    </source>
</evidence>
<dbReference type="OrthoDB" id="10009520at2759"/>
<dbReference type="InterPro" id="IPR058758">
    <property type="entry name" value="UBA_RNF216"/>
</dbReference>
<feature type="compositionally biased region" description="Polar residues" evidence="8">
    <location>
        <begin position="1"/>
        <end position="16"/>
    </location>
</feature>
<evidence type="ECO:0000313" key="11">
    <source>
        <dbReference type="Proteomes" id="UP000749293"/>
    </source>
</evidence>
<dbReference type="Pfam" id="PF26191">
    <property type="entry name" value="RING-HC_RBR_RNF216"/>
    <property type="match status" value="1"/>
</dbReference>
<dbReference type="InterPro" id="IPR047546">
    <property type="entry name" value="Rcat_RBR_RNF216"/>
</dbReference>
<comment type="pathway">
    <text evidence="1">Protein modification; protein ubiquitination.</text>
</comment>
<evidence type="ECO:0000259" key="9">
    <source>
        <dbReference type="PROSITE" id="PS51873"/>
    </source>
</evidence>
<dbReference type="EMBL" id="JAANYQ010000001">
    <property type="protein sequence ID" value="KAF4126821.1"/>
    <property type="molecule type" value="Genomic_DNA"/>
</dbReference>